<dbReference type="EC" id="4.2.1.44" evidence="2"/>
<dbReference type="InterPro" id="IPR036237">
    <property type="entry name" value="Xyl_isomerase-like_sf"/>
</dbReference>
<evidence type="ECO:0000313" key="1">
    <source>
        <dbReference type="EMBL" id="KAA6310380.1"/>
    </source>
</evidence>
<protein>
    <submittedName>
        <fullName evidence="2">Inosose dehydratase</fullName>
        <ecNumber evidence="2">4.2.1.44</ecNumber>
    </submittedName>
</protein>
<proteinExistence type="predicted"/>
<dbReference type="SUPFAM" id="SSF51658">
    <property type="entry name" value="Xylose isomerase-like"/>
    <property type="match status" value="1"/>
</dbReference>
<dbReference type="EMBL" id="SNRY01006062">
    <property type="protein sequence ID" value="KAA6313442.1"/>
    <property type="molecule type" value="Genomic_DNA"/>
</dbReference>
<accession>A0A5J4PWG1</accession>
<gene>
    <name evidence="2" type="ORF">EZS27_035790</name>
    <name evidence="1" type="ORF">EZS27_038306</name>
</gene>
<organism evidence="2">
    <name type="scientific">termite gut metagenome</name>
    <dbReference type="NCBI Taxonomy" id="433724"/>
    <lineage>
        <taxon>unclassified sequences</taxon>
        <taxon>metagenomes</taxon>
        <taxon>organismal metagenomes</taxon>
    </lineage>
</organism>
<comment type="caution">
    <text evidence="2">The sequence shown here is derived from an EMBL/GenBank/DDBJ whole genome shotgun (WGS) entry which is preliminary data.</text>
</comment>
<sequence>NSPVEYFNKYPGRFTLLHIKDQKELGQSGMVGFDAIFNNINTAGTKYLIVEVEEYNFTPEESVKQSLDYLLNSSFVKKSYEKE</sequence>
<dbReference type="GO" id="GO:0050114">
    <property type="term" value="F:myo-inosose-2 dehydratase activity"/>
    <property type="evidence" value="ECO:0007669"/>
    <property type="project" value="UniProtKB-EC"/>
</dbReference>
<dbReference type="Gene3D" id="3.20.20.150">
    <property type="entry name" value="Divalent-metal-dependent TIM barrel enzymes"/>
    <property type="match status" value="1"/>
</dbReference>
<dbReference type="AlphaFoldDB" id="A0A5J4PWG1"/>
<feature type="non-terminal residue" evidence="2">
    <location>
        <position position="1"/>
    </location>
</feature>
<dbReference type="EMBL" id="SNRY01007455">
    <property type="protein sequence ID" value="KAA6310380.1"/>
    <property type="molecule type" value="Genomic_DNA"/>
</dbReference>
<name>A0A5J4PWG1_9ZZZZ</name>
<keyword evidence="2" id="KW-0456">Lyase</keyword>
<evidence type="ECO:0000313" key="2">
    <source>
        <dbReference type="EMBL" id="KAA6313442.1"/>
    </source>
</evidence>
<reference evidence="2" key="1">
    <citation type="submission" date="2019-03" db="EMBL/GenBank/DDBJ databases">
        <title>Single cell metagenomics reveals metabolic interactions within the superorganism composed of flagellate Streblomastix strix and complex community of Bacteroidetes bacteria on its surface.</title>
        <authorList>
            <person name="Treitli S.C."/>
            <person name="Kolisko M."/>
            <person name="Husnik F."/>
            <person name="Keeling P."/>
            <person name="Hampl V."/>
        </authorList>
    </citation>
    <scope>NUCLEOTIDE SEQUENCE</scope>
    <source>
        <strain evidence="2">STM</strain>
    </source>
</reference>